<protein>
    <submittedName>
        <fullName evidence="1">Uncharacterized protein</fullName>
    </submittedName>
</protein>
<evidence type="ECO:0000313" key="1">
    <source>
        <dbReference type="EMBL" id="KKQ74116.1"/>
    </source>
</evidence>
<reference evidence="1 2" key="1">
    <citation type="journal article" date="2015" name="Nature">
        <title>rRNA introns, odd ribosomes, and small enigmatic genomes across a large radiation of phyla.</title>
        <authorList>
            <person name="Brown C.T."/>
            <person name="Hug L.A."/>
            <person name="Thomas B.C."/>
            <person name="Sharon I."/>
            <person name="Castelle C.J."/>
            <person name="Singh A."/>
            <person name="Wilkins M.J."/>
            <person name="Williams K.H."/>
            <person name="Banfield J.F."/>
        </authorList>
    </citation>
    <scope>NUCLEOTIDE SEQUENCE [LARGE SCALE GENOMIC DNA]</scope>
</reference>
<dbReference type="AlphaFoldDB" id="A0A0G0NAJ8"/>
<gene>
    <name evidence="1" type="ORF">US96_C0040G0008</name>
</gene>
<organism evidence="1 2">
    <name type="scientific">Candidatus Woesebacteria bacterium GW2011_GWB1_38_5b</name>
    <dbReference type="NCBI Taxonomy" id="1618569"/>
    <lineage>
        <taxon>Bacteria</taxon>
        <taxon>Candidatus Woeseibacteriota</taxon>
    </lineage>
</organism>
<proteinExistence type="predicted"/>
<dbReference type="EMBL" id="LBUZ01000040">
    <property type="protein sequence ID" value="KKQ74116.1"/>
    <property type="molecule type" value="Genomic_DNA"/>
</dbReference>
<accession>A0A0G0NAJ8</accession>
<name>A0A0G0NAJ8_9BACT</name>
<comment type="caution">
    <text evidence="1">The sequence shown here is derived from an EMBL/GenBank/DDBJ whole genome shotgun (WGS) entry which is preliminary data.</text>
</comment>
<evidence type="ECO:0000313" key="2">
    <source>
        <dbReference type="Proteomes" id="UP000034181"/>
    </source>
</evidence>
<dbReference type="Proteomes" id="UP000034181">
    <property type="component" value="Unassembled WGS sequence"/>
</dbReference>
<sequence>MPRSHELITEKPQPEDQYPQIVHTIHASIEREFRGVINISEVDKRFRELGKKSRIQDFVGIPVEKGIKQDLRDGQETEIPYPQDQ</sequence>